<dbReference type="Pfam" id="PF01633">
    <property type="entry name" value="Choline_kinase"/>
    <property type="match status" value="1"/>
</dbReference>
<dbReference type="GO" id="GO:0006646">
    <property type="term" value="P:phosphatidylethanolamine biosynthetic process"/>
    <property type="evidence" value="ECO:0007669"/>
    <property type="project" value="TreeGrafter"/>
</dbReference>
<name>A0A1Q8ZM99_9HYPH</name>
<dbReference type="STRING" id="1867956.BJF95_13990"/>
<dbReference type="RefSeq" id="WP_075641236.1">
    <property type="nucleotide sequence ID" value="NZ_MKIM01000029.1"/>
</dbReference>
<dbReference type="Gene3D" id="3.90.1200.10">
    <property type="match status" value="1"/>
</dbReference>
<dbReference type="AlphaFoldDB" id="A0A1Q8ZM99"/>
<gene>
    <name evidence="1" type="ORF">BJF95_13990</name>
</gene>
<dbReference type="GO" id="GO:0005737">
    <property type="term" value="C:cytoplasm"/>
    <property type="evidence" value="ECO:0007669"/>
    <property type="project" value="TreeGrafter"/>
</dbReference>
<evidence type="ECO:0000313" key="2">
    <source>
        <dbReference type="Proteomes" id="UP000186894"/>
    </source>
</evidence>
<dbReference type="Proteomes" id="UP000186894">
    <property type="component" value="Unassembled WGS sequence"/>
</dbReference>
<protein>
    <submittedName>
        <fullName evidence="1">Choline kinase</fullName>
    </submittedName>
</protein>
<dbReference type="OrthoDB" id="179763at2"/>
<comment type="caution">
    <text evidence="1">The sequence shown here is derived from an EMBL/GenBank/DDBJ whole genome shotgun (WGS) entry which is preliminary data.</text>
</comment>
<accession>A0A1Q8ZM99</accession>
<dbReference type="SUPFAM" id="SSF56112">
    <property type="entry name" value="Protein kinase-like (PK-like)"/>
    <property type="match status" value="1"/>
</dbReference>
<dbReference type="PANTHER" id="PTHR22603">
    <property type="entry name" value="CHOLINE/ETHANOALAMINE KINASE"/>
    <property type="match status" value="1"/>
</dbReference>
<keyword evidence="2" id="KW-1185">Reference proteome</keyword>
<dbReference type="PANTHER" id="PTHR22603:SF66">
    <property type="entry name" value="ETHANOLAMINE KINASE"/>
    <property type="match status" value="1"/>
</dbReference>
<dbReference type="EMBL" id="MKIM01000029">
    <property type="protein sequence ID" value="OLP43029.1"/>
    <property type="molecule type" value="Genomic_DNA"/>
</dbReference>
<sequence length="310" mass="35060">MSEQIEISDEPLTIETVLDQIPAWKGRVTRFSPVGGGISNSNWRVWITGEPKSFFVKIPGRGTEMFINRAVALEASLKAEAAGIGPRVHQLQAPQGVEIIEFVEGYRTASNRDFLRPSVRGAVVEAYQKLHACTPLSQTKTVFDMIEEHLEQIAKVSAAMPDATAGLITAYRQARQALEASGLDFVPCFNDPMPGNFLLDPNDHLVLIDYEYSSNNDRCYDLGAWSTEMFFDEAIEAALIEAYFGKFDQRMMNRMTVYKALADIKWTLWSMLQNKISLLEFDFSKYGLWKLLRARSIIERADWQVTLSKL</sequence>
<keyword evidence="1" id="KW-0808">Transferase</keyword>
<proteinExistence type="predicted"/>
<dbReference type="CDD" id="cd05151">
    <property type="entry name" value="ChoK-like"/>
    <property type="match status" value="1"/>
</dbReference>
<evidence type="ECO:0000313" key="1">
    <source>
        <dbReference type="EMBL" id="OLP43029.1"/>
    </source>
</evidence>
<keyword evidence="1" id="KW-0418">Kinase</keyword>
<organism evidence="1 2">
    <name type="scientific">Rhizobium oryziradicis</name>
    <dbReference type="NCBI Taxonomy" id="1867956"/>
    <lineage>
        <taxon>Bacteria</taxon>
        <taxon>Pseudomonadati</taxon>
        <taxon>Pseudomonadota</taxon>
        <taxon>Alphaproteobacteria</taxon>
        <taxon>Hyphomicrobiales</taxon>
        <taxon>Rhizobiaceae</taxon>
        <taxon>Rhizobium/Agrobacterium group</taxon>
        <taxon>Rhizobium</taxon>
    </lineage>
</organism>
<dbReference type="InterPro" id="IPR011009">
    <property type="entry name" value="Kinase-like_dom_sf"/>
</dbReference>
<reference evidence="1 2" key="1">
    <citation type="submission" date="2016-09" db="EMBL/GenBank/DDBJ databases">
        <title>Rhizobium oryziradicis sp. nov., isolated from the root of rice.</title>
        <authorList>
            <person name="Zhao J."/>
            <person name="Zhang X."/>
        </authorList>
    </citation>
    <scope>NUCLEOTIDE SEQUENCE [LARGE SCALE GENOMIC DNA]</scope>
    <source>
        <strain evidence="1 2">N19</strain>
    </source>
</reference>
<dbReference type="GO" id="GO:0004305">
    <property type="term" value="F:ethanolamine kinase activity"/>
    <property type="evidence" value="ECO:0007669"/>
    <property type="project" value="TreeGrafter"/>
</dbReference>
<dbReference type="Gene3D" id="3.30.200.20">
    <property type="entry name" value="Phosphorylase Kinase, domain 1"/>
    <property type="match status" value="1"/>
</dbReference>